<accession>A0A553UK91</accession>
<evidence type="ECO:0000256" key="5">
    <source>
        <dbReference type="RuleBase" id="RU000356"/>
    </source>
</evidence>
<keyword evidence="5" id="KW-0813">Transport</keyword>
<keyword evidence="4" id="KW-0408">Iron</keyword>
<evidence type="ECO:0000256" key="4">
    <source>
        <dbReference type="ARBA" id="ARBA00023004"/>
    </source>
</evidence>
<dbReference type="Proteomes" id="UP000316092">
    <property type="component" value="Unassembled WGS sequence"/>
</dbReference>
<dbReference type="SUPFAM" id="SSF46458">
    <property type="entry name" value="Globin-like"/>
    <property type="match status" value="1"/>
</dbReference>
<evidence type="ECO:0000256" key="2">
    <source>
        <dbReference type="ARBA" id="ARBA00022621"/>
    </source>
</evidence>
<feature type="domain" description="Globin" evidence="6">
    <location>
        <begin position="1"/>
        <end position="134"/>
    </location>
</feature>
<dbReference type="PANTHER" id="PTHR43396:SF3">
    <property type="entry name" value="FLAVOHEMOPROTEIN"/>
    <property type="match status" value="1"/>
</dbReference>
<keyword evidence="3" id="KW-0479">Metal-binding</keyword>
<dbReference type="Gene3D" id="1.10.490.10">
    <property type="entry name" value="Globins"/>
    <property type="match status" value="1"/>
</dbReference>
<gene>
    <name evidence="7" type="ORF">FNU79_16410</name>
</gene>
<evidence type="ECO:0000313" key="8">
    <source>
        <dbReference type="Proteomes" id="UP000316092"/>
    </source>
</evidence>
<dbReference type="GO" id="GO:0020037">
    <property type="term" value="F:heme binding"/>
    <property type="evidence" value="ECO:0007669"/>
    <property type="project" value="InterPro"/>
</dbReference>
<comment type="caution">
    <text evidence="7">The sequence shown here is derived from an EMBL/GenBank/DDBJ whole genome shotgun (WGS) entry which is preliminary data.</text>
</comment>
<evidence type="ECO:0000256" key="3">
    <source>
        <dbReference type="ARBA" id="ARBA00022723"/>
    </source>
</evidence>
<sequence length="149" mass="16478">MNAHQVQLVQHSFTQVQPIAEIASDLFYARLFELDPSLKPLFRGNMNEQGHKLIMMLGVAVANLNKPEVVVPALQRLGERHAGYGVTEAHYATVGEALLWTLEQGLGEAFTAQVRLAWEAVYLVVADTMQQAARRVTLAEARPARSSLI</sequence>
<dbReference type="PANTHER" id="PTHR43396">
    <property type="entry name" value="FLAVOHEMOPROTEIN"/>
    <property type="match status" value="1"/>
</dbReference>
<dbReference type="GO" id="GO:0046210">
    <property type="term" value="P:nitric oxide catabolic process"/>
    <property type="evidence" value="ECO:0007669"/>
    <property type="project" value="TreeGrafter"/>
</dbReference>
<dbReference type="InterPro" id="IPR000971">
    <property type="entry name" value="Globin"/>
</dbReference>
<dbReference type="InterPro" id="IPR009050">
    <property type="entry name" value="Globin-like_sf"/>
</dbReference>
<dbReference type="GO" id="GO:0071500">
    <property type="term" value="P:cellular response to nitrosative stress"/>
    <property type="evidence" value="ECO:0007669"/>
    <property type="project" value="TreeGrafter"/>
</dbReference>
<dbReference type="AlphaFoldDB" id="A0A553UK91"/>
<dbReference type="GO" id="GO:0005344">
    <property type="term" value="F:oxygen carrier activity"/>
    <property type="evidence" value="ECO:0007669"/>
    <property type="project" value="UniProtKB-KW"/>
</dbReference>
<dbReference type="CDD" id="cd12131">
    <property type="entry name" value="HGbI-like"/>
    <property type="match status" value="1"/>
</dbReference>
<dbReference type="Pfam" id="PF00042">
    <property type="entry name" value="Globin"/>
    <property type="match status" value="1"/>
</dbReference>
<comment type="similarity">
    <text evidence="5">Belongs to the globin family.</text>
</comment>
<dbReference type="OrthoDB" id="3213438at2"/>
<dbReference type="PROSITE" id="PS01033">
    <property type="entry name" value="GLOBIN"/>
    <property type="match status" value="1"/>
</dbReference>
<dbReference type="EMBL" id="VKDB01000028">
    <property type="protein sequence ID" value="TSA80607.1"/>
    <property type="molecule type" value="Genomic_DNA"/>
</dbReference>
<keyword evidence="8" id="KW-1185">Reference proteome</keyword>
<evidence type="ECO:0000313" key="7">
    <source>
        <dbReference type="EMBL" id="TSA80607.1"/>
    </source>
</evidence>
<dbReference type="PRINTS" id="PR01907">
    <property type="entry name" value="WORMGLOBIN"/>
</dbReference>
<keyword evidence="7" id="KW-0675">Receptor</keyword>
<proteinExistence type="inferred from homology"/>
<dbReference type="InterPro" id="IPR012292">
    <property type="entry name" value="Globin/Proto"/>
</dbReference>
<keyword evidence="2 5" id="KW-0561">Oxygen transport</keyword>
<dbReference type="GO" id="GO:0008941">
    <property type="term" value="F:nitric oxide dioxygenase NAD(P)H activity"/>
    <property type="evidence" value="ECO:0007669"/>
    <property type="project" value="TreeGrafter"/>
</dbReference>
<dbReference type="GO" id="GO:0019825">
    <property type="term" value="F:oxygen binding"/>
    <property type="evidence" value="ECO:0007669"/>
    <property type="project" value="InterPro"/>
</dbReference>
<protein>
    <submittedName>
        <fullName evidence="7">Hemin receptor</fullName>
    </submittedName>
</protein>
<keyword evidence="1 5" id="KW-0349">Heme</keyword>
<evidence type="ECO:0000259" key="6">
    <source>
        <dbReference type="PROSITE" id="PS01033"/>
    </source>
</evidence>
<dbReference type="GO" id="GO:0046872">
    <property type="term" value="F:metal ion binding"/>
    <property type="evidence" value="ECO:0007669"/>
    <property type="project" value="UniProtKB-KW"/>
</dbReference>
<dbReference type="RefSeq" id="WP_143721878.1">
    <property type="nucleotide sequence ID" value="NZ_VKDB01000028.1"/>
</dbReference>
<name>A0A553UK91_9DEIO</name>
<reference evidence="7 8" key="1">
    <citation type="submission" date="2019-07" db="EMBL/GenBank/DDBJ databases">
        <title>Deinococcus detaillus sp. nov., isolated from humus soil in Antarctica.</title>
        <authorList>
            <person name="Zhang K."/>
        </authorList>
    </citation>
    <scope>NUCLEOTIDE SEQUENCE [LARGE SCALE GENOMIC DNA]</scope>
    <source>
        <strain evidence="7 8">H1</strain>
    </source>
</reference>
<dbReference type="GO" id="GO:0071949">
    <property type="term" value="F:FAD binding"/>
    <property type="evidence" value="ECO:0007669"/>
    <property type="project" value="TreeGrafter"/>
</dbReference>
<organism evidence="7 8">
    <name type="scientific">Deinococcus detaillensis</name>
    <dbReference type="NCBI Taxonomy" id="2592048"/>
    <lineage>
        <taxon>Bacteria</taxon>
        <taxon>Thermotogati</taxon>
        <taxon>Deinococcota</taxon>
        <taxon>Deinococci</taxon>
        <taxon>Deinococcales</taxon>
        <taxon>Deinococcaceae</taxon>
        <taxon>Deinococcus</taxon>
    </lineage>
</organism>
<evidence type="ECO:0000256" key="1">
    <source>
        <dbReference type="ARBA" id="ARBA00022617"/>
    </source>
</evidence>